<reference evidence="1 2" key="1">
    <citation type="submission" date="2017-06" db="EMBL/GenBank/DDBJ databases">
        <title>Novel microbial phyla capable of carbon fixation and sulfur reduction in deep-sea sediments.</title>
        <authorList>
            <person name="Huang J."/>
            <person name="Baker B."/>
            <person name="Wang Y."/>
        </authorList>
    </citation>
    <scope>NUCLEOTIDE SEQUENCE [LARGE SCALE GENOMIC DNA]</scope>
    <source>
        <strain evidence="1">B3_LCP</strain>
    </source>
</reference>
<dbReference type="Gene3D" id="3.40.50.150">
    <property type="entry name" value="Vaccinia Virus protein VP39"/>
    <property type="match status" value="1"/>
</dbReference>
<proteinExistence type="predicted"/>
<dbReference type="SUPFAM" id="SSF53335">
    <property type="entry name" value="S-adenosyl-L-methionine-dependent methyltransferases"/>
    <property type="match status" value="1"/>
</dbReference>
<dbReference type="InterPro" id="IPR029063">
    <property type="entry name" value="SAM-dependent_MTases_sf"/>
</dbReference>
<evidence type="ECO:0000313" key="1">
    <source>
        <dbReference type="EMBL" id="TKJ42536.1"/>
    </source>
</evidence>
<dbReference type="Pfam" id="PF13489">
    <property type="entry name" value="Methyltransf_23"/>
    <property type="match status" value="1"/>
</dbReference>
<accession>A0A532V5R1</accession>
<keyword evidence="1" id="KW-0489">Methyltransferase</keyword>
<comment type="caution">
    <text evidence="1">The sequence shown here is derived from an EMBL/GenBank/DDBJ whole genome shotgun (WGS) entry which is preliminary data.</text>
</comment>
<gene>
    <name evidence="1" type="ORF">CEE37_02280</name>
</gene>
<dbReference type="AlphaFoldDB" id="A0A532V5R1"/>
<dbReference type="GO" id="GO:0032259">
    <property type="term" value="P:methylation"/>
    <property type="evidence" value="ECO:0007669"/>
    <property type="project" value="UniProtKB-KW"/>
</dbReference>
<dbReference type="EMBL" id="NJBN01000001">
    <property type="protein sequence ID" value="TKJ42536.1"/>
    <property type="molecule type" value="Genomic_DNA"/>
</dbReference>
<dbReference type="CDD" id="cd02440">
    <property type="entry name" value="AdoMet_MTases"/>
    <property type="match status" value="1"/>
</dbReference>
<name>A0A532V5R1_UNCL8</name>
<dbReference type="PANTHER" id="PTHR43861">
    <property type="entry name" value="TRANS-ACONITATE 2-METHYLTRANSFERASE-RELATED"/>
    <property type="match status" value="1"/>
</dbReference>
<protein>
    <submittedName>
        <fullName evidence="1">SAM-dependent methyltransferase</fullName>
    </submittedName>
</protein>
<organism evidence="1 2">
    <name type="scientific">candidate division LCP-89 bacterium B3_LCP</name>
    <dbReference type="NCBI Taxonomy" id="2012998"/>
    <lineage>
        <taxon>Bacteria</taxon>
        <taxon>Pseudomonadati</taxon>
        <taxon>Bacteria division LCP-89</taxon>
    </lineage>
</organism>
<dbReference type="GO" id="GO:0008168">
    <property type="term" value="F:methyltransferase activity"/>
    <property type="evidence" value="ECO:0007669"/>
    <property type="project" value="UniProtKB-KW"/>
</dbReference>
<keyword evidence="1" id="KW-0808">Transferase</keyword>
<evidence type="ECO:0000313" key="2">
    <source>
        <dbReference type="Proteomes" id="UP000319619"/>
    </source>
</evidence>
<dbReference type="Proteomes" id="UP000319619">
    <property type="component" value="Unassembled WGS sequence"/>
</dbReference>
<sequence>MFDVEEKEISSEEKAQPRGRRLIDRYKKNYAIPSEAPVTEEMVLDHWELEKNLTEELLASDSENRWEVFDRCYTELYSQIEWLNRYVDKDDSRDYEVRFSNWLHVIGEPPQKIYEVGSGKAGLISFLAQRGFECKATEVTIERGQSYADVIPNLHWGISDGIHLGEFEPAGQYEVVISNQVIEHLHPDDVRKHFIGSYAILKKGGRYIFSVPHQCAGPADISSIFGCNEPRGMHLHEYTYGELANICKDAGFSDISAVLSLPVKVAKMTKGLFKPMPSGLYLHYSQALENVLLFLPPSGLRRKMAKLMRLLLFDPCIFMVATR</sequence>